<feature type="transmembrane region" description="Helical" evidence="7">
    <location>
        <begin position="359"/>
        <end position="376"/>
    </location>
</feature>
<accession>A0ABR1G8A6</accession>
<evidence type="ECO:0000256" key="6">
    <source>
        <dbReference type="ARBA" id="ARBA00023136"/>
    </source>
</evidence>
<feature type="transmembrane region" description="Helical" evidence="7">
    <location>
        <begin position="512"/>
        <end position="538"/>
    </location>
</feature>
<evidence type="ECO:0000256" key="7">
    <source>
        <dbReference type="SAM" id="Phobius"/>
    </source>
</evidence>
<dbReference type="Proteomes" id="UP001363151">
    <property type="component" value="Unassembled WGS sequence"/>
</dbReference>
<dbReference type="PANTHER" id="PTHR43337">
    <property type="entry name" value="XANTHINE/URACIL PERMEASE C887.17-RELATED"/>
    <property type="match status" value="1"/>
</dbReference>
<evidence type="ECO:0000313" key="9">
    <source>
        <dbReference type="Proteomes" id="UP001363151"/>
    </source>
</evidence>
<feature type="transmembrane region" description="Helical" evidence="7">
    <location>
        <begin position="271"/>
        <end position="287"/>
    </location>
</feature>
<sequence>MRTGIRMPSSPSSPGLRPDIAEVYAGNGQATDVADVDAGDGQASANPLAAPKLELDCATAVGLAPARSRARMLRDAWAATSSKSMGENLDEWFKLRSQRSTAGREVLAGCVNYLVTVYIVHANPYYQTGLAFGFDTGQPAGPLATATAVATGASTLVMGVVANAPLVVAPAMATNGYFALKTNSWMTWRSQLSLSLLSSLGYVALVAFLAKRGSLARLIRALPVSYLVGVGFGLLMFLAHLGLLDESGMGVVGCGGAEASPTLSSSKRPDLILAALVLVAVVVGDVRRPDKKHVVVLAATVCGALAAAVARAAAGDAVFESKDRHGGVRLYGMRFPGTWTGAQWAAALWTALGYVTGKIFDILASVFLVVFVLLGFHEAPKRTGAGAVDALGPEKFRDYVASTPKLQKIILVDGAAWAFGSLLGCAPMTCFVESAVGIAAGAAPARGRTGLASVVTGLLFLASAASGRETVEIVPTEVSGALLVYTAASLSPILRHVDHANREEALPAMLGVLLIPLLYSVHGGAGLAFVFYGILVVAGGTFTWAEHHTLIPLFVAALLLVAEIFSMDFAR</sequence>
<feature type="transmembrane region" description="Helical" evidence="7">
    <location>
        <begin position="550"/>
        <end position="570"/>
    </location>
</feature>
<dbReference type="InterPro" id="IPR006043">
    <property type="entry name" value="NCS2"/>
</dbReference>
<comment type="subcellular location">
    <subcellularLocation>
        <location evidence="1">Endomembrane system</location>
        <topology evidence="1">Multi-pass membrane protein</topology>
    </subcellularLocation>
</comment>
<keyword evidence="5 7" id="KW-1133">Transmembrane helix</keyword>
<feature type="transmembrane region" description="Helical" evidence="7">
    <location>
        <begin position="294"/>
        <end position="314"/>
    </location>
</feature>
<feature type="transmembrane region" description="Helical" evidence="7">
    <location>
        <begin position="192"/>
        <end position="210"/>
    </location>
</feature>
<evidence type="ECO:0000256" key="4">
    <source>
        <dbReference type="ARBA" id="ARBA00022692"/>
    </source>
</evidence>
<evidence type="ECO:0000256" key="1">
    <source>
        <dbReference type="ARBA" id="ARBA00004127"/>
    </source>
</evidence>
<keyword evidence="4 7" id="KW-0812">Transmembrane</keyword>
<reference evidence="8 9" key="1">
    <citation type="submission" date="2024-03" db="EMBL/GenBank/DDBJ databases">
        <title>Aureococcus anophagefferens CCMP1851 and Kratosvirus quantuckense: Draft genome of a second virus-susceptible host strain in the model system.</title>
        <authorList>
            <person name="Chase E."/>
            <person name="Truchon A.R."/>
            <person name="Schepens W."/>
            <person name="Wilhelm S.W."/>
        </authorList>
    </citation>
    <scope>NUCLEOTIDE SEQUENCE [LARGE SCALE GENOMIC DNA]</scope>
    <source>
        <strain evidence="8 9">CCMP1851</strain>
    </source>
</reference>
<evidence type="ECO:0000256" key="2">
    <source>
        <dbReference type="ARBA" id="ARBA00005697"/>
    </source>
</evidence>
<organism evidence="8 9">
    <name type="scientific">Aureococcus anophagefferens</name>
    <name type="common">Harmful bloom alga</name>
    <dbReference type="NCBI Taxonomy" id="44056"/>
    <lineage>
        <taxon>Eukaryota</taxon>
        <taxon>Sar</taxon>
        <taxon>Stramenopiles</taxon>
        <taxon>Ochrophyta</taxon>
        <taxon>Pelagophyceae</taxon>
        <taxon>Pelagomonadales</taxon>
        <taxon>Pelagomonadaceae</taxon>
        <taxon>Aureococcus</taxon>
    </lineage>
</organism>
<keyword evidence="3" id="KW-0813">Transport</keyword>
<comment type="caution">
    <text evidence="8">The sequence shown here is derived from an EMBL/GenBank/DDBJ whole genome shotgun (WGS) entry which is preliminary data.</text>
</comment>
<dbReference type="EMBL" id="JBBJCI010000081">
    <property type="protein sequence ID" value="KAK7249208.1"/>
    <property type="molecule type" value="Genomic_DNA"/>
</dbReference>
<keyword evidence="6 7" id="KW-0472">Membrane</keyword>
<evidence type="ECO:0000313" key="8">
    <source>
        <dbReference type="EMBL" id="KAK7249208.1"/>
    </source>
</evidence>
<protein>
    <recommendedName>
        <fullName evidence="10">SLC26A/SulP transporter domain-containing protein</fullName>
    </recommendedName>
</protein>
<dbReference type="Pfam" id="PF00860">
    <property type="entry name" value="Xan_ur_permease"/>
    <property type="match status" value="1"/>
</dbReference>
<evidence type="ECO:0000256" key="5">
    <source>
        <dbReference type="ARBA" id="ARBA00022989"/>
    </source>
</evidence>
<feature type="transmembrane region" description="Helical" evidence="7">
    <location>
        <begin position="156"/>
        <end position="180"/>
    </location>
</feature>
<evidence type="ECO:0008006" key="10">
    <source>
        <dbReference type="Google" id="ProtNLM"/>
    </source>
</evidence>
<dbReference type="InterPro" id="IPR045018">
    <property type="entry name" value="Azg-like"/>
</dbReference>
<feature type="transmembrane region" description="Helical" evidence="7">
    <location>
        <begin position="222"/>
        <end position="243"/>
    </location>
</feature>
<keyword evidence="9" id="KW-1185">Reference proteome</keyword>
<dbReference type="PANTHER" id="PTHR43337:SF1">
    <property type="entry name" value="XANTHINE_URACIL PERMEASE C887.17-RELATED"/>
    <property type="match status" value="1"/>
</dbReference>
<comment type="similarity">
    <text evidence="2">Belongs to the nucleobase:cation symporter-2 (NCS2) (TC 2.A.40) family. Azg-like subfamily.</text>
</comment>
<gene>
    <name evidence="8" type="ORF">SO694_00046160</name>
</gene>
<name>A0ABR1G8A6_AURAN</name>
<evidence type="ECO:0000256" key="3">
    <source>
        <dbReference type="ARBA" id="ARBA00022448"/>
    </source>
</evidence>
<proteinExistence type="inferred from homology"/>